<dbReference type="PANTHER" id="PTHR43741:SF4">
    <property type="entry name" value="FMN-DEPENDENT NADH:QUINONE OXIDOREDUCTASE"/>
    <property type="match status" value="1"/>
</dbReference>
<keyword evidence="2 6" id="KW-0288">FMN</keyword>
<dbReference type="Proteomes" id="UP001596391">
    <property type="component" value="Unassembled WGS sequence"/>
</dbReference>
<evidence type="ECO:0000256" key="4">
    <source>
        <dbReference type="ARBA" id="ARBA00023027"/>
    </source>
</evidence>
<evidence type="ECO:0000313" key="8">
    <source>
        <dbReference type="EMBL" id="MFC6644119.1"/>
    </source>
</evidence>
<sequence>MATLLKVDVSTRGDWSISRKLGESYKAQWLAANAGGTVIERDLAVNPLPNVDLPWIVGAYSAPDQHLPEHKASLKPSDEVIGELLAADEVIITSPLYDFNIPAAFKQWIDHIVRINKTFSASYEGLAKGRKVTVFIAAGGNYGEGSPTAGVDFVSGYLKFIFGFIGITDVTVKLYDKTSAVLMGQQTQEEYLAANPVSLS</sequence>
<keyword evidence="4 6" id="KW-0520">NAD</keyword>
<evidence type="ECO:0000256" key="6">
    <source>
        <dbReference type="HAMAP-Rule" id="MF_01216"/>
    </source>
</evidence>
<dbReference type="PANTHER" id="PTHR43741">
    <property type="entry name" value="FMN-DEPENDENT NADH-AZOREDUCTASE 1"/>
    <property type="match status" value="1"/>
</dbReference>
<comment type="function">
    <text evidence="6">Quinone reductase that provides resistance to thiol-specific stress caused by electrophilic quinones.</text>
</comment>
<evidence type="ECO:0000256" key="1">
    <source>
        <dbReference type="ARBA" id="ARBA00022630"/>
    </source>
</evidence>
<protein>
    <recommendedName>
        <fullName evidence="6">FMN dependent NADH:quinone oxidoreductase</fullName>
        <ecNumber evidence="6">1.6.5.-</ecNumber>
    </recommendedName>
    <alternativeName>
        <fullName evidence="6">Azo-dye reductase</fullName>
    </alternativeName>
    <alternativeName>
        <fullName evidence="6">FMN-dependent NADH-azo compound oxidoreductase</fullName>
    </alternativeName>
    <alternativeName>
        <fullName evidence="6">FMN-dependent NADH-azoreductase</fullName>
        <ecNumber evidence="6">1.7.1.17</ecNumber>
    </alternativeName>
</protein>
<dbReference type="EC" id="1.6.5.-" evidence="6"/>
<evidence type="ECO:0000259" key="7">
    <source>
        <dbReference type="Pfam" id="PF02525"/>
    </source>
</evidence>
<gene>
    <name evidence="6" type="primary">azoR</name>
    <name evidence="8" type="ORF">ACFQBQ_00630</name>
</gene>
<comment type="similarity">
    <text evidence="6">Belongs to the azoreductase type 1 family.</text>
</comment>
<feature type="binding site" evidence="6">
    <location>
        <position position="10"/>
    </location>
    <ligand>
        <name>FMN</name>
        <dbReference type="ChEBI" id="CHEBI:58210"/>
    </ligand>
</feature>
<keyword evidence="1 6" id="KW-0285">Flavoprotein</keyword>
<dbReference type="InterPro" id="IPR029039">
    <property type="entry name" value="Flavoprotein-like_sf"/>
</dbReference>
<dbReference type="SUPFAM" id="SSF52218">
    <property type="entry name" value="Flavoproteins"/>
    <property type="match status" value="1"/>
</dbReference>
<keyword evidence="3 6" id="KW-0560">Oxidoreductase</keyword>
<comment type="subunit">
    <text evidence="6">Homodimer.</text>
</comment>
<feature type="binding site" evidence="6">
    <location>
        <begin position="16"/>
        <end position="18"/>
    </location>
    <ligand>
        <name>FMN</name>
        <dbReference type="ChEBI" id="CHEBI:58210"/>
    </ligand>
</feature>
<feature type="domain" description="Flavodoxin-like fold" evidence="7">
    <location>
        <begin position="4"/>
        <end position="190"/>
    </location>
</feature>
<dbReference type="InterPro" id="IPR003680">
    <property type="entry name" value="Flavodoxin_fold"/>
</dbReference>
<dbReference type="Gene3D" id="3.40.50.360">
    <property type="match status" value="1"/>
</dbReference>
<keyword evidence="9" id="KW-1185">Reference proteome</keyword>
<evidence type="ECO:0000256" key="5">
    <source>
        <dbReference type="ARBA" id="ARBA00048542"/>
    </source>
</evidence>
<accession>A0ABW1Z4S5</accession>
<dbReference type="Pfam" id="PF02525">
    <property type="entry name" value="Flavodoxin_2"/>
    <property type="match status" value="1"/>
</dbReference>
<comment type="function">
    <text evidence="6">Also exhibits azoreductase activity. Catalyzes the reductive cleavage of the azo bond in aromatic azo compounds to the corresponding amines.</text>
</comment>
<comment type="caution">
    <text evidence="8">The sequence shown here is derived from an EMBL/GenBank/DDBJ whole genome shotgun (WGS) entry which is preliminary data.</text>
</comment>
<dbReference type="RefSeq" id="WP_263370503.1">
    <property type="nucleotide sequence ID" value="NZ_JAGSYD010000002.1"/>
</dbReference>
<reference evidence="9" key="1">
    <citation type="journal article" date="2019" name="Int. J. Syst. Evol. Microbiol.">
        <title>The Global Catalogue of Microorganisms (GCM) 10K type strain sequencing project: providing services to taxonomists for standard genome sequencing and annotation.</title>
        <authorList>
            <consortium name="The Broad Institute Genomics Platform"/>
            <consortium name="The Broad Institute Genome Sequencing Center for Infectious Disease"/>
            <person name="Wu L."/>
            <person name="Ma J."/>
        </authorList>
    </citation>
    <scope>NUCLEOTIDE SEQUENCE [LARGE SCALE GENOMIC DNA]</scope>
    <source>
        <strain evidence="9">CGMCC 1.16026</strain>
    </source>
</reference>
<dbReference type="EC" id="1.7.1.17" evidence="6"/>
<dbReference type="EMBL" id="JBHSWI010000001">
    <property type="protein sequence ID" value="MFC6644119.1"/>
    <property type="molecule type" value="Genomic_DNA"/>
</dbReference>
<dbReference type="InterPro" id="IPR023048">
    <property type="entry name" value="NADH:quinone_OxRdtase_FMN_depd"/>
</dbReference>
<comment type="caution">
    <text evidence="6">Lacks conserved residue(s) required for the propagation of feature annotation.</text>
</comment>
<evidence type="ECO:0000313" key="9">
    <source>
        <dbReference type="Proteomes" id="UP001596391"/>
    </source>
</evidence>
<comment type="cofactor">
    <cofactor evidence="6">
        <name>FMN</name>
        <dbReference type="ChEBI" id="CHEBI:58210"/>
    </cofactor>
    <text evidence="6">Binds 1 FMN per subunit.</text>
</comment>
<dbReference type="InterPro" id="IPR050104">
    <property type="entry name" value="FMN-dep_NADH:Q_OxRdtase_AzoR1"/>
</dbReference>
<evidence type="ECO:0000256" key="2">
    <source>
        <dbReference type="ARBA" id="ARBA00022643"/>
    </source>
</evidence>
<proteinExistence type="inferred from homology"/>
<organism evidence="8 9">
    <name type="scientific">Granulicella cerasi</name>
    <dbReference type="NCBI Taxonomy" id="741063"/>
    <lineage>
        <taxon>Bacteria</taxon>
        <taxon>Pseudomonadati</taxon>
        <taxon>Acidobacteriota</taxon>
        <taxon>Terriglobia</taxon>
        <taxon>Terriglobales</taxon>
        <taxon>Acidobacteriaceae</taxon>
        <taxon>Granulicella</taxon>
    </lineage>
</organism>
<comment type="catalytic activity">
    <reaction evidence="6">
        <text>2 a quinone + NADH + H(+) = 2 a 1,4-benzosemiquinone + NAD(+)</text>
        <dbReference type="Rhea" id="RHEA:65952"/>
        <dbReference type="ChEBI" id="CHEBI:15378"/>
        <dbReference type="ChEBI" id="CHEBI:57540"/>
        <dbReference type="ChEBI" id="CHEBI:57945"/>
        <dbReference type="ChEBI" id="CHEBI:132124"/>
        <dbReference type="ChEBI" id="CHEBI:134225"/>
    </reaction>
</comment>
<dbReference type="HAMAP" id="MF_01216">
    <property type="entry name" value="Azoreductase_type1"/>
    <property type="match status" value="1"/>
</dbReference>
<name>A0ABW1Z4S5_9BACT</name>
<comment type="catalytic activity">
    <reaction evidence="5">
        <text>N,N-dimethyl-1,4-phenylenediamine + anthranilate + 2 NAD(+) = 2-(4-dimethylaminophenyl)diazenylbenzoate + 2 NADH + 2 H(+)</text>
        <dbReference type="Rhea" id="RHEA:55872"/>
        <dbReference type="ChEBI" id="CHEBI:15378"/>
        <dbReference type="ChEBI" id="CHEBI:15783"/>
        <dbReference type="ChEBI" id="CHEBI:16567"/>
        <dbReference type="ChEBI" id="CHEBI:57540"/>
        <dbReference type="ChEBI" id="CHEBI:57945"/>
        <dbReference type="ChEBI" id="CHEBI:71579"/>
        <dbReference type="EC" id="1.7.1.17"/>
    </reaction>
    <physiologicalReaction direction="right-to-left" evidence="5">
        <dbReference type="Rhea" id="RHEA:55874"/>
    </physiologicalReaction>
</comment>
<evidence type="ECO:0000256" key="3">
    <source>
        <dbReference type="ARBA" id="ARBA00023002"/>
    </source>
</evidence>